<sequence>MTVYRIVKCPKCGKYRKTSALKEVKCFYCGRTFTVKNHTVSNETYKKDINKKQAEFKTFTT</sequence>
<dbReference type="AlphaFoldDB" id="D2EEK6"/>
<dbReference type="InterPro" id="IPR029040">
    <property type="entry name" value="RPABC4/Spt4"/>
</dbReference>
<proteinExistence type="predicted"/>
<gene>
    <name evidence="1" type="ORF">BJBARM4_0151</name>
</gene>
<evidence type="ECO:0000313" key="2">
    <source>
        <dbReference type="Proteomes" id="UP000009375"/>
    </source>
</evidence>
<dbReference type="SUPFAM" id="SSF63393">
    <property type="entry name" value="RNA polymerase subunits"/>
    <property type="match status" value="1"/>
</dbReference>
<protein>
    <submittedName>
        <fullName evidence="1">Uncharacterized protein</fullName>
    </submittedName>
</protein>
<evidence type="ECO:0000313" key="1">
    <source>
        <dbReference type="EMBL" id="EEZ93224.1"/>
    </source>
</evidence>
<dbReference type="Proteomes" id="UP000009375">
    <property type="component" value="Unassembled WGS sequence"/>
</dbReference>
<reference evidence="1 2" key="1">
    <citation type="journal article" date="2010" name="Proc. Natl. Acad. Sci. U.S.A.">
        <title>Enigmatic, ultrasmall, uncultivated Archaea.</title>
        <authorList>
            <person name="Baker B.J."/>
            <person name="Comolli L.R."/>
            <person name="Dick G.J."/>
            <person name="Hauser L.J."/>
            <person name="Hyatt D."/>
            <person name="Dill B.D."/>
            <person name="Land M.L."/>
            <person name="Verberkmoes N.C."/>
            <person name="Hettich R.L."/>
            <person name="Banfield J.F."/>
        </authorList>
    </citation>
    <scope>NUCLEOTIDE SEQUENCE [LARGE SCALE GENOMIC DNA]</scope>
</reference>
<accession>D2EEK6</accession>
<dbReference type="EMBL" id="GG730040">
    <property type="protein sequence ID" value="EEZ93224.1"/>
    <property type="molecule type" value="Genomic_DNA"/>
</dbReference>
<organism evidence="1 2">
    <name type="scientific">Candidatus Parvarchaeum acidiphilum ARMAN-4</name>
    <dbReference type="NCBI Taxonomy" id="662760"/>
    <lineage>
        <taxon>Archaea</taxon>
        <taxon>Candidatus Parvarchaeota</taxon>
        <taxon>Candidatus Parvarchaeum</taxon>
    </lineage>
</organism>
<name>D2EEK6_PARA4</name>